<dbReference type="EnsemblPlants" id="MELO3C014784.2.1">
    <property type="protein sequence ID" value="MELO3C014784.2.1"/>
    <property type="gene ID" value="MELO3C014784.2"/>
</dbReference>
<reference evidence="2" key="1">
    <citation type="submission" date="2023-03" db="UniProtKB">
        <authorList>
            <consortium name="EnsemblPlants"/>
        </authorList>
    </citation>
    <scope>IDENTIFICATION</scope>
</reference>
<feature type="compositionally biased region" description="Basic and acidic residues" evidence="1">
    <location>
        <begin position="63"/>
        <end position="77"/>
    </location>
</feature>
<feature type="compositionally biased region" description="Basic and acidic residues" evidence="1">
    <location>
        <begin position="24"/>
        <end position="42"/>
    </location>
</feature>
<organism evidence="2">
    <name type="scientific">Cucumis melo</name>
    <name type="common">Muskmelon</name>
    <dbReference type="NCBI Taxonomy" id="3656"/>
    <lineage>
        <taxon>Eukaryota</taxon>
        <taxon>Viridiplantae</taxon>
        <taxon>Streptophyta</taxon>
        <taxon>Embryophyta</taxon>
        <taxon>Tracheophyta</taxon>
        <taxon>Spermatophyta</taxon>
        <taxon>Magnoliopsida</taxon>
        <taxon>eudicotyledons</taxon>
        <taxon>Gunneridae</taxon>
        <taxon>Pentapetalae</taxon>
        <taxon>rosids</taxon>
        <taxon>fabids</taxon>
        <taxon>Cucurbitales</taxon>
        <taxon>Cucurbitaceae</taxon>
        <taxon>Benincaseae</taxon>
        <taxon>Cucumis</taxon>
    </lineage>
</organism>
<feature type="region of interest" description="Disordered" evidence="1">
    <location>
        <begin position="23"/>
        <end position="100"/>
    </location>
</feature>
<feature type="compositionally biased region" description="Acidic residues" evidence="1">
    <location>
        <begin position="43"/>
        <end position="55"/>
    </location>
</feature>
<proteinExistence type="predicted"/>
<dbReference type="AlphaFoldDB" id="A0A9I9D900"/>
<accession>A0A9I9D900</accession>
<evidence type="ECO:0000256" key="1">
    <source>
        <dbReference type="SAM" id="MobiDB-lite"/>
    </source>
</evidence>
<dbReference type="Gramene" id="MELO3C014784.2.1">
    <property type="protein sequence ID" value="MELO3C014784.2.1"/>
    <property type="gene ID" value="MELO3C014784.2"/>
</dbReference>
<evidence type="ECO:0000313" key="2">
    <source>
        <dbReference type="EnsemblPlants" id="MELO3C014784.2.1"/>
    </source>
</evidence>
<protein>
    <submittedName>
        <fullName evidence="2">Uncharacterized protein</fullName>
    </submittedName>
</protein>
<name>A0A9I9D900_CUCME</name>
<sequence length="100" mass="11655">MCNAPTLSCIIAIHKNKVTTKKLQTREEGKTKVAGKVEVKEKEEEEEVEEVEEIEPPLKRKRHGEEEASGSKKEKSQRPRTRRTYCLSRPPEFKILQRPR</sequence>